<dbReference type="AlphaFoldDB" id="A0A847S2H4"/>
<dbReference type="Pfam" id="PF18962">
    <property type="entry name" value="Por_Secre_tail"/>
    <property type="match status" value="1"/>
</dbReference>
<dbReference type="Proteomes" id="UP000570474">
    <property type="component" value="Unassembled WGS sequence"/>
</dbReference>
<dbReference type="EMBL" id="JABAIA010000002">
    <property type="protein sequence ID" value="NLR65751.1"/>
    <property type="molecule type" value="Genomic_DNA"/>
</dbReference>
<feature type="signal peptide" evidence="1">
    <location>
        <begin position="1"/>
        <end position="24"/>
    </location>
</feature>
<evidence type="ECO:0000313" key="3">
    <source>
        <dbReference type="EMBL" id="NLR65751.1"/>
    </source>
</evidence>
<dbReference type="NCBIfam" id="TIGR04183">
    <property type="entry name" value="Por_Secre_tail"/>
    <property type="match status" value="1"/>
</dbReference>
<feature type="domain" description="Secretion system C-terminal sorting" evidence="2">
    <location>
        <begin position="91"/>
        <end position="167"/>
    </location>
</feature>
<comment type="caution">
    <text evidence="3">The sequence shown here is derived from an EMBL/GenBank/DDBJ whole genome shotgun (WGS) entry which is preliminary data.</text>
</comment>
<keyword evidence="4" id="KW-1185">Reference proteome</keyword>
<name>A0A847S2H4_9BACT</name>
<feature type="chain" id="PRO_5033063652" evidence="1">
    <location>
        <begin position="25"/>
        <end position="168"/>
    </location>
</feature>
<accession>A0A847S2H4</accession>
<keyword evidence="1" id="KW-0732">Signal</keyword>
<gene>
    <name evidence="3" type="ORF">HGH92_15670</name>
</gene>
<dbReference type="InterPro" id="IPR026444">
    <property type="entry name" value="Secre_tail"/>
</dbReference>
<protein>
    <submittedName>
        <fullName evidence="3">T9SS type A sorting domain-containing protein</fullName>
    </submittedName>
</protein>
<evidence type="ECO:0000259" key="2">
    <source>
        <dbReference type="Pfam" id="PF18962"/>
    </source>
</evidence>
<evidence type="ECO:0000313" key="4">
    <source>
        <dbReference type="Proteomes" id="UP000570474"/>
    </source>
</evidence>
<reference evidence="3 4" key="1">
    <citation type="submission" date="2020-04" db="EMBL/GenBank/DDBJ databases">
        <authorList>
            <person name="Yin C."/>
        </authorList>
    </citation>
    <scope>NUCLEOTIDE SEQUENCE [LARGE SCALE GENOMIC DNA]</scope>
    <source>
        <strain evidence="3 4">Ae27</strain>
    </source>
</reference>
<organism evidence="3 4">
    <name type="scientific">Chitinophaga varians</name>
    <dbReference type="NCBI Taxonomy" id="2202339"/>
    <lineage>
        <taxon>Bacteria</taxon>
        <taxon>Pseudomonadati</taxon>
        <taxon>Bacteroidota</taxon>
        <taxon>Chitinophagia</taxon>
        <taxon>Chitinophagales</taxon>
        <taxon>Chitinophagaceae</taxon>
        <taxon>Chitinophaga</taxon>
    </lineage>
</organism>
<proteinExistence type="predicted"/>
<sequence>MTSFISKCIIALMVLAALCTKADAQLILNRQVVGTNGGSGNLQQVLIQYTIGEPVVLPITDGRLLLTQGFQQPYELPPLPPGKSPVKSYILFPNPALTTVKVQFELLADAMVNILMLNTAGQEVYNKQHQAGQGTSTVVIPVNRFAAGIYTVVLKVGVNIYFEKLIVQ</sequence>
<dbReference type="RefSeq" id="WP_168871738.1">
    <property type="nucleotide sequence ID" value="NZ_JABAIA010000002.1"/>
</dbReference>
<evidence type="ECO:0000256" key="1">
    <source>
        <dbReference type="SAM" id="SignalP"/>
    </source>
</evidence>